<evidence type="ECO:0000313" key="7">
    <source>
        <dbReference type="EMBL" id="CAD7278597.1"/>
    </source>
</evidence>
<evidence type="ECO:0000256" key="1">
    <source>
        <dbReference type="ARBA" id="ARBA00001946"/>
    </source>
</evidence>
<dbReference type="PANTHER" id="PTHR20889">
    <property type="entry name" value="PHOSPHATASE, ORPHAN 1, 2"/>
    <property type="match status" value="1"/>
</dbReference>
<sequence length="346" mass="38596">MNSEETLLAMDFDDTIIDGDSSEAAIELAPEGELPKELQSIRPQVEHATFMGAVFGYLRQQGITAHQILAKVRMLKFAPGMQEVFFDIYNSEQEAIIISDANSVFIDSILQHKNLNNVIPKYNVYTNPACVNPHSHQIRIQPYECQRQCDLCPPNLCKGQILMRHISKRRANNLKTFHIVYVGDGVNDYCPCMRLGSNDIIFCRKKFALEQLLQCELAKPEEEKRLYAEVRFYTDAFAIRDRMRIDNVFFPARTMTPPTVPSSTTTPCNPSEDSKCEEEEEEEEETTSSSSSDAKGKKAPSKDLGKAGKGGKDGKKSSIDAGKPRKGSTGKGKDKRGSTGKGKGKK</sequence>
<evidence type="ECO:0000256" key="5">
    <source>
        <dbReference type="ARBA" id="ARBA00022842"/>
    </source>
</evidence>
<dbReference type="Pfam" id="PF06888">
    <property type="entry name" value="Put_Phosphatase"/>
    <property type="match status" value="1"/>
</dbReference>
<comment type="similarity">
    <text evidence="2">Belongs to the HAD-like hydrolase superfamily. PHOSPHO family.</text>
</comment>
<dbReference type="InterPro" id="IPR006384">
    <property type="entry name" value="HAD_hydro_PyrdxlP_Pase-like"/>
</dbReference>
<feature type="compositionally biased region" description="Low complexity" evidence="6">
    <location>
        <begin position="254"/>
        <end position="271"/>
    </location>
</feature>
<evidence type="ECO:0000256" key="6">
    <source>
        <dbReference type="SAM" id="MobiDB-lite"/>
    </source>
</evidence>
<keyword evidence="8" id="KW-1185">Reference proteome</keyword>
<evidence type="ECO:0000256" key="4">
    <source>
        <dbReference type="ARBA" id="ARBA00022801"/>
    </source>
</evidence>
<name>A0A7R9BNG4_9CRUS</name>
<dbReference type="EMBL" id="OA883318">
    <property type="protein sequence ID" value="CAD7278597.1"/>
    <property type="molecule type" value="Genomic_DNA"/>
</dbReference>
<comment type="cofactor">
    <cofactor evidence="1">
        <name>Mg(2+)</name>
        <dbReference type="ChEBI" id="CHEBI:18420"/>
    </cofactor>
</comment>
<keyword evidence="3" id="KW-0479">Metal-binding</keyword>
<gene>
    <name evidence="7" type="ORF">NMOB1V02_LOCUS6296</name>
</gene>
<dbReference type="OrthoDB" id="10267182at2759"/>
<dbReference type="EMBL" id="CAJPEX010001281">
    <property type="protein sequence ID" value="CAG0918749.1"/>
    <property type="molecule type" value="Genomic_DNA"/>
</dbReference>
<feature type="compositionally biased region" description="Basic and acidic residues" evidence="6">
    <location>
        <begin position="294"/>
        <end position="318"/>
    </location>
</feature>
<dbReference type="Gene3D" id="3.90.1470.20">
    <property type="match status" value="1"/>
</dbReference>
<feature type="region of interest" description="Disordered" evidence="6">
    <location>
        <begin position="252"/>
        <end position="346"/>
    </location>
</feature>
<accession>A0A7R9BNG4</accession>
<feature type="compositionally biased region" description="Acidic residues" evidence="6">
    <location>
        <begin position="275"/>
        <end position="286"/>
    </location>
</feature>
<dbReference type="GO" id="GO:0046872">
    <property type="term" value="F:metal ion binding"/>
    <property type="evidence" value="ECO:0007669"/>
    <property type="project" value="UniProtKB-KW"/>
</dbReference>
<protein>
    <submittedName>
        <fullName evidence="7">Uncharacterized protein</fullName>
    </submittedName>
</protein>
<keyword evidence="4" id="KW-0378">Hydrolase</keyword>
<dbReference type="InterPro" id="IPR036412">
    <property type="entry name" value="HAD-like_sf"/>
</dbReference>
<dbReference type="GO" id="GO:0016791">
    <property type="term" value="F:phosphatase activity"/>
    <property type="evidence" value="ECO:0007669"/>
    <property type="project" value="InterPro"/>
</dbReference>
<dbReference type="SUPFAM" id="SSF56784">
    <property type="entry name" value="HAD-like"/>
    <property type="match status" value="1"/>
</dbReference>
<dbReference type="NCBIfam" id="TIGR01489">
    <property type="entry name" value="DKMTPPase-SF"/>
    <property type="match status" value="1"/>
</dbReference>
<proteinExistence type="inferred from homology"/>
<reference evidence="7" key="1">
    <citation type="submission" date="2020-11" db="EMBL/GenBank/DDBJ databases">
        <authorList>
            <person name="Tran Van P."/>
        </authorList>
    </citation>
    <scope>NUCLEOTIDE SEQUENCE</scope>
</reference>
<dbReference type="AlphaFoldDB" id="A0A7R9BNG4"/>
<dbReference type="PANTHER" id="PTHR20889:SF12">
    <property type="entry name" value="LP01149P"/>
    <property type="match status" value="1"/>
</dbReference>
<evidence type="ECO:0000256" key="3">
    <source>
        <dbReference type="ARBA" id="ARBA00022723"/>
    </source>
</evidence>
<dbReference type="Proteomes" id="UP000678499">
    <property type="component" value="Unassembled WGS sequence"/>
</dbReference>
<dbReference type="NCBIfam" id="TIGR01488">
    <property type="entry name" value="HAD-SF-IB"/>
    <property type="match status" value="1"/>
</dbReference>
<evidence type="ECO:0000256" key="2">
    <source>
        <dbReference type="ARBA" id="ARBA00008541"/>
    </source>
</evidence>
<evidence type="ECO:0000313" key="8">
    <source>
        <dbReference type="Proteomes" id="UP000678499"/>
    </source>
</evidence>
<dbReference type="InterPro" id="IPR023214">
    <property type="entry name" value="HAD_sf"/>
</dbReference>
<dbReference type="InterPro" id="IPR016965">
    <property type="entry name" value="Pase_PHOSPHO-typ"/>
</dbReference>
<dbReference type="Gene3D" id="3.40.50.1000">
    <property type="entry name" value="HAD superfamily/HAD-like"/>
    <property type="match status" value="1"/>
</dbReference>
<organism evidence="7">
    <name type="scientific">Notodromas monacha</name>
    <dbReference type="NCBI Taxonomy" id="399045"/>
    <lineage>
        <taxon>Eukaryota</taxon>
        <taxon>Metazoa</taxon>
        <taxon>Ecdysozoa</taxon>
        <taxon>Arthropoda</taxon>
        <taxon>Crustacea</taxon>
        <taxon>Oligostraca</taxon>
        <taxon>Ostracoda</taxon>
        <taxon>Podocopa</taxon>
        <taxon>Podocopida</taxon>
        <taxon>Cypridocopina</taxon>
        <taxon>Cypridoidea</taxon>
        <taxon>Cyprididae</taxon>
        <taxon>Notodromas</taxon>
    </lineage>
</organism>
<keyword evidence="5" id="KW-0460">Magnesium</keyword>